<reference evidence="1 2" key="1">
    <citation type="journal article" date="2014" name="PLoS Genet.">
        <title>Phylogenetically driven sequencing of extremely halophilic archaea reveals strategies for static and dynamic osmo-response.</title>
        <authorList>
            <person name="Becker E.A."/>
            <person name="Seitzer P.M."/>
            <person name="Tritt A."/>
            <person name="Larsen D."/>
            <person name="Krusor M."/>
            <person name="Yao A.I."/>
            <person name="Wu D."/>
            <person name="Madern D."/>
            <person name="Eisen J.A."/>
            <person name="Darling A.E."/>
            <person name="Facciotti M.T."/>
        </authorList>
    </citation>
    <scope>NUCLEOTIDE SEQUENCE [LARGE SCALE GENOMIC DNA]</scope>
    <source>
        <strain evidence="2">ATCC 33959 / DSM 4427 / JCM 8863 / NBRC 102184 / NCIMB 2188 / Ma 2.38</strain>
    </source>
</reference>
<dbReference type="PATRIC" id="fig|1227459.3.peg.1040"/>
<accession>M0HKW4</accession>
<proteinExistence type="predicted"/>
<dbReference type="SUPFAM" id="SSF49785">
    <property type="entry name" value="Galactose-binding domain-like"/>
    <property type="match status" value="1"/>
</dbReference>
<dbReference type="InterPro" id="IPR008979">
    <property type="entry name" value="Galactose-bd-like_sf"/>
</dbReference>
<organism evidence="1 2">
    <name type="scientific">Haloferax gibbonsii (strain ATCC 33959 / DSM 4427 / JCM 8863 / NBRC 102184 / NCIMB 2188 / Ma 2.38)</name>
    <dbReference type="NCBI Taxonomy" id="1227459"/>
    <lineage>
        <taxon>Archaea</taxon>
        <taxon>Methanobacteriati</taxon>
        <taxon>Methanobacteriota</taxon>
        <taxon>Stenosarchaea group</taxon>
        <taxon>Halobacteria</taxon>
        <taxon>Halobacteriales</taxon>
        <taxon>Haloferacaceae</taxon>
        <taxon>Haloferax</taxon>
    </lineage>
</organism>
<gene>
    <name evidence="1" type="ORF">C454_05472</name>
</gene>
<dbReference type="Gene3D" id="2.60.120.260">
    <property type="entry name" value="Galactose-binding domain-like"/>
    <property type="match status" value="1"/>
</dbReference>
<sequence>MSVHHRANYATVFIGSHLHPEGETLDLDWADDAGNETATFEFDVPTDDPREPYLGIQAFDVGEYGHEIRINGDSLSGFDIPPGDGWQYWVDTVTGASLVEGSNTIRVVRDDDGDDAFAVGTVTVHWKEPVEE</sequence>
<evidence type="ECO:0000313" key="1">
    <source>
        <dbReference type="EMBL" id="ELZ83734.1"/>
    </source>
</evidence>
<dbReference type="Proteomes" id="UP000011571">
    <property type="component" value="Unassembled WGS sequence"/>
</dbReference>
<name>M0HKW4_HALGM</name>
<keyword evidence="2" id="KW-1185">Reference proteome</keyword>
<dbReference type="Pfam" id="PF24108">
    <property type="entry name" value="DUF7383"/>
    <property type="match status" value="1"/>
</dbReference>
<comment type="caution">
    <text evidence="1">The sequence shown here is derived from an EMBL/GenBank/DDBJ whole genome shotgun (WGS) entry which is preliminary data.</text>
</comment>
<evidence type="ECO:0000313" key="2">
    <source>
        <dbReference type="Proteomes" id="UP000011571"/>
    </source>
</evidence>
<dbReference type="InterPro" id="IPR055807">
    <property type="entry name" value="DUF7383"/>
</dbReference>
<dbReference type="EMBL" id="AOLJ01000011">
    <property type="protein sequence ID" value="ELZ83734.1"/>
    <property type="molecule type" value="Genomic_DNA"/>
</dbReference>
<protein>
    <submittedName>
        <fullName evidence="1">Uncharacterized protein</fullName>
    </submittedName>
</protein>
<dbReference type="AlphaFoldDB" id="M0HKW4"/>